<dbReference type="Proteomes" id="UP000242181">
    <property type="component" value="Unassembled WGS sequence"/>
</dbReference>
<organism evidence="2 3">
    <name type="scientific">Zobellella taiwanensis</name>
    <dbReference type="NCBI Taxonomy" id="347535"/>
    <lineage>
        <taxon>Bacteria</taxon>
        <taxon>Pseudomonadati</taxon>
        <taxon>Pseudomonadota</taxon>
        <taxon>Gammaproteobacteria</taxon>
        <taxon>Aeromonadales</taxon>
        <taxon>Aeromonadaceae</taxon>
        <taxon>Zobellella</taxon>
    </lineage>
</organism>
<reference evidence="2 3" key="1">
    <citation type="submission" date="2018-03" db="EMBL/GenBank/DDBJ databases">
        <title>The draft genome of Zobellella taiwanensis JCM 13381.</title>
        <authorList>
            <person name="Liu L."/>
            <person name="Li L."/>
            <person name="Wang T."/>
            <person name="Zhang X."/>
            <person name="Liang L."/>
        </authorList>
    </citation>
    <scope>NUCLEOTIDE SEQUENCE [LARGE SCALE GENOMIC DNA]</scope>
    <source>
        <strain evidence="2 3">JCM 13381</strain>
    </source>
</reference>
<dbReference type="GO" id="GO:0016740">
    <property type="term" value="F:transferase activity"/>
    <property type="evidence" value="ECO:0007669"/>
    <property type="project" value="UniProtKB-KW"/>
</dbReference>
<dbReference type="InterPro" id="IPR052930">
    <property type="entry name" value="TA_antitoxin_MntA"/>
</dbReference>
<evidence type="ECO:0000259" key="1">
    <source>
        <dbReference type="Pfam" id="PF18765"/>
    </source>
</evidence>
<comment type="caution">
    <text evidence="2">The sequence shown here is derived from an EMBL/GenBank/DDBJ whole genome shotgun (WGS) entry which is preliminary data.</text>
</comment>
<protein>
    <submittedName>
        <fullName evidence="2">Nucleotidyltransferase domain-containing protein</fullName>
    </submittedName>
</protein>
<dbReference type="NCBIfam" id="NF047752">
    <property type="entry name" value="MntA_antitoxin"/>
    <property type="match status" value="1"/>
</dbReference>
<keyword evidence="3" id="KW-1185">Reference proteome</keyword>
<dbReference type="InterPro" id="IPR043519">
    <property type="entry name" value="NT_sf"/>
</dbReference>
<gene>
    <name evidence="2" type="ORF">C7I36_03115</name>
</gene>
<dbReference type="AlphaFoldDB" id="A0A2P7R9V4"/>
<dbReference type="InterPro" id="IPR041633">
    <property type="entry name" value="Polbeta"/>
</dbReference>
<dbReference type="EMBL" id="PXYH01000003">
    <property type="protein sequence ID" value="PSJ47007.1"/>
    <property type="molecule type" value="Genomic_DNA"/>
</dbReference>
<dbReference type="PANTHER" id="PTHR43852:SF2">
    <property type="entry name" value="PROTEIN ADENYLYLTRANSFERASE MNTA"/>
    <property type="match status" value="1"/>
</dbReference>
<name>A0A2P7R9V4_9GAMM</name>
<evidence type="ECO:0000313" key="2">
    <source>
        <dbReference type="EMBL" id="PSJ47007.1"/>
    </source>
</evidence>
<dbReference type="SUPFAM" id="SSF81301">
    <property type="entry name" value="Nucleotidyltransferase"/>
    <property type="match status" value="1"/>
</dbReference>
<dbReference type="RefSeq" id="WP_106452371.1">
    <property type="nucleotide sequence ID" value="NZ_PXYH01000003.1"/>
</dbReference>
<dbReference type="CDD" id="cd05403">
    <property type="entry name" value="NT_KNTase_like"/>
    <property type="match status" value="1"/>
</dbReference>
<dbReference type="Gene3D" id="3.30.460.10">
    <property type="entry name" value="Beta Polymerase, domain 2"/>
    <property type="match status" value="1"/>
</dbReference>
<feature type="domain" description="Polymerase beta nucleotidyltransferase" evidence="1">
    <location>
        <begin position="17"/>
        <end position="95"/>
    </location>
</feature>
<dbReference type="OrthoDB" id="5899752at2"/>
<dbReference type="PANTHER" id="PTHR43852">
    <property type="entry name" value="NUCLEOTIDYLTRANSFERASE"/>
    <property type="match status" value="1"/>
</dbReference>
<keyword evidence="2" id="KW-0808">Transferase</keyword>
<accession>A0A2P7R9V4</accession>
<sequence length="133" mass="15335">MSFSCEQLAARLEQLCPSLSFAYLFGSQASGRQREDSDIDIAIFTTEPLSAQARWQLAQQLAREWNREVDIVDLRRCSTVLRLQIVTEGRVIIDKYRQTPAFDTTTISMYQHLQESRAGLIEDFVKKATHDRH</sequence>
<proteinExistence type="predicted"/>
<evidence type="ECO:0000313" key="3">
    <source>
        <dbReference type="Proteomes" id="UP000242181"/>
    </source>
</evidence>
<dbReference type="Pfam" id="PF18765">
    <property type="entry name" value="Polbeta"/>
    <property type="match status" value="1"/>
</dbReference>